<evidence type="ECO:0000256" key="2">
    <source>
        <dbReference type="ARBA" id="ARBA00023157"/>
    </source>
</evidence>
<keyword evidence="2" id="KW-1015">Disulfide bond</keyword>
<feature type="transmembrane region" description="Helical" evidence="3">
    <location>
        <begin position="33"/>
        <end position="59"/>
    </location>
</feature>
<dbReference type="Pfam" id="PF00314">
    <property type="entry name" value="Thaumatin"/>
    <property type="match status" value="1"/>
</dbReference>
<keyword evidence="3" id="KW-1133">Transmembrane helix</keyword>
<accession>A0AAV6WL96</accession>
<keyword evidence="5" id="KW-1185">Reference proteome</keyword>
<comment type="caution">
    <text evidence="4">The sequence shown here is derived from an EMBL/GenBank/DDBJ whole genome shotgun (WGS) entry which is preliminary data.</text>
</comment>
<evidence type="ECO:0000313" key="4">
    <source>
        <dbReference type="EMBL" id="KAG8368761.1"/>
    </source>
</evidence>
<dbReference type="CDD" id="cd09218">
    <property type="entry name" value="TLP-PA"/>
    <property type="match status" value="1"/>
</dbReference>
<proteinExistence type="inferred from homology"/>
<keyword evidence="3" id="KW-0472">Membrane</keyword>
<gene>
    <name evidence="4" type="ORF">BUALT_Bualt15G0080200</name>
</gene>
<protein>
    <recommendedName>
        <fullName evidence="6">Thaumatin-like protein</fullName>
    </recommendedName>
</protein>
<dbReference type="EMBL" id="WHWC01000015">
    <property type="protein sequence ID" value="KAG8368761.1"/>
    <property type="molecule type" value="Genomic_DNA"/>
</dbReference>
<dbReference type="PROSITE" id="PS51367">
    <property type="entry name" value="THAUMATIN_2"/>
    <property type="match status" value="1"/>
</dbReference>
<evidence type="ECO:0000256" key="1">
    <source>
        <dbReference type="ARBA" id="ARBA00010607"/>
    </source>
</evidence>
<feature type="transmembrane region" description="Helical" evidence="3">
    <location>
        <begin position="7"/>
        <end position="27"/>
    </location>
</feature>
<dbReference type="SMART" id="SM00205">
    <property type="entry name" value="THN"/>
    <property type="match status" value="1"/>
</dbReference>
<keyword evidence="3" id="KW-0812">Transmembrane</keyword>
<evidence type="ECO:0000313" key="5">
    <source>
        <dbReference type="Proteomes" id="UP000826271"/>
    </source>
</evidence>
<organism evidence="4 5">
    <name type="scientific">Buddleja alternifolia</name>
    <dbReference type="NCBI Taxonomy" id="168488"/>
    <lineage>
        <taxon>Eukaryota</taxon>
        <taxon>Viridiplantae</taxon>
        <taxon>Streptophyta</taxon>
        <taxon>Embryophyta</taxon>
        <taxon>Tracheophyta</taxon>
        <taxon>Spermatophyta</taxon>
        <taxon>Magnoliopsida</taxon>
        <taxon>eudicotyledons</taxon>
        <taxon>Gunneridae</taxon>
        <taxon>Pentapetalae</taxon>
        <taxon>asterids</taxon>
        <taxon>lamiids</taxon>
        <taxon>Lamiales</taxon>
        <taxon>Scrophulariaceae</taxon>
        <taxon>Buddlejeae</taxon>
        <taxon>Buddleja</taxon>
    </lineage>
</organism>
<comment type="similarity">
    <text evidence="1">Belongs to the thaumatin family.</text>
</comment>
<dbReference type="InterPro" id="IPR001938">
    <property type="entry name" value="Thaumatin"/>
</dbReference>
<dbReference type="SUPFAM" id="SSF49870">
    <property type="entry name" value="Osmotin, thaumatin-like protein"/>
    <property type="match status" value="1"/>
</dbReference>
<evidence type="ECO:0008006" key="6">
    <source>
        <dbReference type="Google" id="ProtNLM"/>
    </source>
</evidence>
<dbReference type="AlphaFoldDB" id="A0AAV6WL96"/>
<sequence>MFTHLNTYSYSTLVYLTLINTSNFHFFTTQPKLVVYCLLYVVMDFIFGKVLLAWFVMVASGITLSQSAKFTIINNCNETIWPGVTPNNFSGGGFTLRPFQSAVFASPPSWHGRIWARTGCNFDRTGNGSCQTGACGTNLQCTGPGKPPASIAEFSLGDVDYYDVSLVDGFNLPVQVKPVGGRGNCSSAGCEGDFRADCPPELILRYNGKNIACQSACNVFDSDEYCCRGAFSTPMACLATNYSRAFKAACPAAYSFAYDDPTSILTCSATDYVVTFCSSRNQTQCTYHDNTLTCSRAKGALEKASQLWKLLMLVFAAAISIPIMF</sequence>
<name>A0AAV6WL96_9LAMI</name>
<dbReference type="FunFam" id="2.60.110.10:FF:000002">
    <property type="entry name" value="Thaumatin-like protein 1a"/>
    <property type="match status" value="1"/>
</dbReference>
<evidence type="ECO:0000256" key="3">
    <source>
        <dbReference type="SAM" id="Phobius"/>
    </source>
</evidence>
<dbReference type="Proteomes" id="UP000826271">
    <property type="component" value="Unassembled WGS sequence"/>
</dbReference>
<dbReference type="PRINTS" id="PR00347">
    <property type="entry name" value="THAUMATIN"/>
</dbReference>
<dbReference type="InterPro" id="IPR037176">
    <property type="entry name" value="Osmotin/thaumatin-like_sf"/>
</dbReference>
<reference evidence="4" key="1">
    <citation type="submission" date="2019-10" db="EMBL/GenBank/DDBJ databases">
        <authorList>
            <person name="Zhang R."/>
            <person name="Pan Y."/>
            <person name="Wang J."/>
            <person name="Ma R."/>
            <person name="Yu S."/>
        </authorList>
    </citation>
    <scope>NUCLEOTIDE SEQUENCE</scope>
    <source>
        <strain evidence="4">LA-IB0</strain>
        <tissue evidence="4">Leaf</tissue>
    </source>
</reference>
<dbReference type="Gene3D" id="2.60.110.10">
    <property type="entry name" value="Thaumatin"/>
    <property type="match status" value="1"/>
</dbReference>
<dbReference type="PANTHER" id="PTHR31048">
    <property type="entry name" value="OS03G0233200 PROTEIN"/>
    <property type="match status" value="1"/>
</dbReference>